<dbReference type="Proteomes" id="UP000886289">
    <property type="component" value="Unassembled WGS sequence"/>
</dbReference>
<sequence length="83" mass="9797">MKILHYLKNIYVQIFTLSILILAIYYPTLMGIYAKVSTNEDYSHAFLMPFITGYLIWEKRKSLKDAKIKPIWAGFPLMVFTFL</sequence>
<dbReference type="InterPro" id="IPR019127">
    <property type="entry name" value="Exosortase"/>
</dbReference>
<proteinExistence type="predicted"/>
<accession>A0A7C0Y3W1</accession>
<dbReference type="AlphaFoldDB" id="A0A7C0Y3W1"/>
<evidence type="ECO:0000256" key="1">
    <source>
        <dbReference type="SAM" id="Phobius"/>
    </source>
</evidence>
<evidence type="ECO:0008006" key="3">
    <source>
        <dbReference type="Google" id="ProtNLM"/>
    </source>
</evidence>
<reference evidence="2" key="1">
    <citation type="journal article" date="2020" name="mSystems">
        <title>Genome- and Community-Level Interaction Insights into Carbon Utilization and Element Cycling Functions of Hydrothermarchaeota in Hydrothermal Sediment.</title>
        <authorList>
            <person name="Zhou Z."/>
            <person name="Liu Y."/>
            <person name="Xu W."/>
            <person name="Pan J."/>
            <person name="Luo Z.H."/>
            <person name="Li M."/>
        </authorList>
    </citation>
    <scope>NUCLEOTIDE SEQUENCE [LARGE SCALE GENOMIC DNA]</scope>
    <source>
        <strain evidence="2">HyVt-233</strain>
    </source>
</reference>
<feature type="transmembrane region" description="Helical" evidence="1">
    <location>
        <begin position="12"/>
        <end position="36"/>
    </location>
</feature>
<protein>
    <recommendedName>
        <fullName evidence="3">Exosortase</fullName>
    </recommendedName>
</protein>
<gene>
    <name evidence="2" type="ORF">ENG63_02410</name>
</gene>
<keyword evidence="1" id="KW-1133">Transmembrane helix</keyword>
<evidence type="ECO:0000313" key="2">
    <source>
        <dbReference type="EMBL" id="HDD43701.1"/>
    </source>
</evidence>
<keyword evidence="1" id="KW-0812">Transmembrane</keyword>
<organism evidence="2">
    <name type="scientific">Desulfofervidus auxilii</name>
    <dbReference type="NCBI Taxonomy" id="1621989"/>
    <lineage>
        <taxon>Bacteria</taxon>
        <taxon>Pseudomonadati</taxon>
        <taxon>Thermodesulfobacteriota</taxon>
        <taxon>Candidatus Desulfofervidia</taxon>
        <taxon>Candidatus Desulfofervidales</taxon>
        <taxon>Candidatus Desulfofervidaceae</taxon>
        <taxon>Candidatus Desulfofervidus</taxon>
    </lineage>
</organism>
<name>A0A7C0Y3W1_DESA2</name>
<keyword evidence="1" id="KW-0472">Membrane</keyword>
<comment type="caution">
    <text evidence="2">The sequence shown here is derived from an EMBL/GenBank/DDBJ whole genome shotgun (WGS) entry which is preliminary data.</text>
</comment>
<feature type="non-terminal residue" evidence="2">
    <location>
        <position position="83"/>
    </location>
</feature>
<dbReference type="EMBL" id="DRBS01000092">
    <property type="protein sequence ID" value="HDD43701.1"/>
    <property type="molecule type" value="Genomic_DNA"/>
</dbReference>
<dbReference type="Pfam" id="PF09721">
    <property type="entry name" value="Exosortase_EpsH"/>
    <property type="match status" value="1"/>
</dbReference>